<organism evidence="1 2">
    <name type="scientific">Xenopus laevis</name>
    <name type="common">African clawed frog</name>
    <dbReference type="NCBI Taxonomy" id="8355"/>
    <lineage>
        <taxon>Eukaryota</taxon>
        <taxon>Metazoa</taxon>
        <taxon>Chordata</taxon>
        <taxon>Craniata</taxon>
        <taxon>Vertebrata</taxon>
        <taxon>Euteleostomi</taxon>
        <taxon>Amphibia</taxon>
        <taxon>Batrachia</taxon>
        <taxon>Anura</taxon>
        <taxon>Pipoidea</taxon>
        <taxon>Pipidae</taxon>
        <taxon>Xenopodinae</taxon>
        <taxon>Xenopus</taxon>
        <taxon>Xenopus</taxon>
    </lineage>
</organism>
<reference evidence="2" key="1">
    <citation type="journal article" date="2016" name="Nature">
        <title>Genome evolution in the allotetraploid frog Xenopus laevis.</title>
        <authorList>
            <person name="Session A.M."/>
            <person name="Uno Y."/>
            <person name="Kwon T."/>
            <person name="Chapman J.A."/>
            <person name="Toyoda A."/>
            <person name="Takahashi S."/>
            <person name="Fukui A."/>
            <person name="Hikosaka A."/>
            <person name="Suzuki A."/>
            <person name="Kondo M."/>
            <person name="van Heeringen S.J."/>
            <person name="Quigley I."/>
            <person name="Heinz S."/>
            <person name="Ogino H."/>
            <person name="Ochi H."/>
            <person name="Hellsten U."/>
            <person name="Lyons J.B."/>
            <person name="Simakov O."/>
            <person name="Putnam N."/>
            <person name="Stites J."/>
            <person name="Kuroki Y."/>
            <person name="Tanaka T."/>
            <person name="Michiue T."/>
            <person name="Watanabe M."/>
            <person name="Bogdanovic O."/>
            <person name="Lister R."/>
            <person name="Georgiou G."/>
            <person name="Paranjpe S.S."/>
            <person name="van Kruijsbergen I."/>
            <person name="Shu S."/>
            <person name="Carlson J."/>
            <person name="Kinoshita T."/>
            <person name="Ohta Y."/>
            <person name="Mawaribuchi S."/>
            <person name="Jenkins J."/>
            <person name="Grimwood J."/>
            <person name="Schmutz J."/>
            <person name="Mitros T."/>
            <person name="Mozaffari S.V."/>
            <person name="Suzuki Y."/>
            <person name="Haramoto Y."/>
            <person name="Yamamoto T.S."/>
            <person name="Takagi C."/>
            <person name="Heald R."/>
            <person name="Miller K."/>
            <person name="Haudenschild C."/>
            <person name="Kitzman J."/>
            <person name="Nakayama T."/>
            <person name="Izutsu Y."/>
            <person name="Robert J."/>
            <person name="Fortriede J."/>
            <person name="Burns K."/>
            <person name="Lotay V."/>
            <person name="Karimi K."/>
            <person name="Yasuoka Y."/>
            <person name="Dichmann D.S."/>
            <person name="Flajnik M.F."/>
            <person name="Houston D.W."/>
            <person name="Shendure J."/>
            <person name="DuPasquier L."/>
            <person name="Vize P.D."/>
            <person name="Zorn A.M."/>
            <person name="Ito M."/>
            <person name="Marcotte E.M."/>
            <person name="Wallingford J.B."/>
            <person name="Ito Y."/>
            <person name="Asashima M."/>
            <person name="Ueno N."/>
            <person name="Matsuda Y."/>
            <person name="Veenstra G.J."/>
            <person name="Fujiyama A."/>
            <person name="Harland R.M."/>
            <person name="Taira M."/>
            <person name="Rokhsar D.S."/>
        </authorList>
    </citation>
    <scope>NUCLEOTIDE SEQUENCE [LARGE SCALE GENOMIC DNA]</scope>
    <source>
        <strain evidence="2">J</strain>
    </source>
</reference>
<dbReference type="EMBL" id="CM004470">
    <property type="protein sequence ID" value="OCT88470.1"/>
    <property type="molecule type" value="Genomic_DNA"/>
</dbReference>
<sequence>MGFQECHRVFLTLFQYTFKRSIVCPWVHCSCIFYGELNLTYLASHLISGSQDGLLYLKTSSRVTHWAK</sequence>
<name>A0A974DCQ0_XENLA</name>
<gene>
    <name evidence="1" type="ORF">XELAEV_18017101mg</name>
</gene>
<protein>
    <submittedName>
        <fullName evidence="1">Uncharacterized protein</fullName>
    </submittedName>
</protein>
<proteinExistence type="predicted"/>
<evidence type="ECO:0000313" key="2">
    <source>
        <dbReference type="Proteomes" id="UP000694892"/>
    </source>
</evidence>
<dbReference type="AlphaFoldDB" id="A0A974DCQ0"/>
<evidence type="ECO:0000313" key="1">
    <source>
        <dbReference type="EMBL" id="OCT88470.1"/>
    </source>
</evidence>
<accession>A0A974DCQ0</accession>
<dbReference type="Proteomes" id="UP000694892">
    <property type="component" value="Chromosome 3L"/>
</dbReference>